<dbReference type="KEGG" id="sla:SERLADRAFT_380216"/>
<protein>
    <submittedName>
        <fullName evidence="1">Uncharacterized protein</fullName>
    </submittedName>
</protein>
<gene>
    <name evidence="1" type="ORF">SERLADRAFT_380216</name>
</gene>
<name>F8NKT1_SERL9</name>
<accession>F8NKT1</accession>
<organism>
    <name type="scientific">Serpula lacrymans var. lacrymans (strain S7.9)</name>
    <name type="common">Dry rot fungus</name>
    <dbReference type="NCBI Taxonomy" id="578457"/>
    <lineage>
        <taxon>Eukaryota</taxon>
        <taxon>Fungi</taxon>
        <taxon>Dikarya</taxon>
        <taxon>Basidiomycota</taxon>
        <taxon>Agaricomycotina</taxon>
        <taxon>Agaricomycetes</taxon>
        <taxon>Agaricomycetidae</taxon>
        <taxon>Boletales</taxon>
        <taxon>Coniophorineae</taxon>
        <taxon>Serpulaceae</taxon>
        <taxon>Serpula</taxon>
    </lineage>
</organism>
<dbReference type="RefSeq" id="XP_007314692.1">
    <property type="nucleotide sequence ID" value="XM_007314630.1"/>
</dbReference>
<dbReference type="EMBL" id="GL945430">
    <property type="protein sequence ID" value="EGO28493.1"/>
    <property type="molecule type" value="Genomic_DNA"/>
</dbReference>
<proteinExistence type="predicted"/>
<sequence length="157" mass="16908">MSARIQLLLFASHEVAQRGCTSAPVACRVHHGRDIKRTLPLSHLPPTSISTLYTGTLNTNQIAMTETILNQGSGSGPGFFNRAQNTNASGSHFVEVGTVIGGHLHINNVNNRFPAAPTVQYKDLDTLPSFNGAPDLLSTHRCTVYRMPGLGKTQFAL</sequence>
<reference evidence="1" key="1">
    <citation type="submission" date="2011-04" db="EMBL/GenBank/DDBJ databases">
        <title>Evolution of plant cell wall degrading machinery underlies the functional diversity of forest fungi.</title>
        <authorList>
            <consortium name="US DOE Joint Genome Institute (JGI-PGF)"/>
            <person name="Eastwood D.C."/>
            <person name="Floudas D."/>
            <person name="Binder M."/>
            <person name="Majcherczyk A."/>
            <person name="Schneider P."/>
            <person name="Aerts A."/>
            <person name="Asiegbu F.O."/>
            <person name="Baker S.E."/>
            <person name="Barry K."/>
            <person name="Bendiksby M."/>
            <person name="Blumentritt M."/>
            <person name="Coutinho P.M."/>
            <person name="Cullen D."/>
            <person name="Cullen D."/>
            <person name="Gathman A."/>
            <person name="Goodell B."/>
            <person name="Henrissat B."/>
            <person name="Ihrmark K."/>
            <person name="Kauserud H."/>
            <person name="Kohler A."/>
            <person name="LaButti K."/>
            <person name="Lapidus A."/>
            <person name="Lavin J.L."/>
            <person name="Lee Y.-H."/>
            <person name="Lindquist E."/>
            <person name="Lilly W."/>
            <person name="Lucas S."/>
            <person name="Morin E."/>
            <person name="Murat C."/>
            <person name="Oguiza J.A."/>
            <person name="Park J."/>
            <person name="Pisabarro A.G."/>
            <person name="Riley R."/>
            <person name="Rosling A."/>
            <person name="Salamov A."/>
            <person name="Schmidt O."/>
            <person name="Schmutz J."/>
            <person name="Skrede I."/>
            <person name="Stenlid J."/>
            <person name="Wiebenga A."/>
            <person name="Xie X."/>
            <person name="Kues U."/>
            <person name="Hibbett D.S."/>
            <person name="Hoffmeister D."/>
            <person name="Hogberg N."/>
            <person name="Martin F."/>
            <person name="Grigoriev I.V."/>
            <person name="Watkinson S.C."/>
        </authorList>
    </citation>
    <scope>NUCLEOTIDE SEQUENCE</scope>
    <source>
        <strain evidence="1">S7.9</strain>
    </source>
</reference>
<dbReference type="AlphaFoldDB" id="F8NKT1"/>
<evidence type="ECO:0000313" key="1">
    <source>
        <dbReference type="EMBL" id="EGO28493.1"/>
    </source>
</evidence>
<dbReference type="Proteomes" id="UP000008064">
    <property type="component" value="Unassembled WGS sequence"/>
</dbReference>
<dbReference type="GeneID" id="18810874"/>
<feature type="non-terminal residue" evidence="1">
    <location>
        <position position="157"/>
    </location>
</feature>
<dbReference type="HOGENOM" id="CLU_1901322_0_0_1"/>